<evidence type="ECO:0000256" key="2">
    <source>
        <dbReference type="ARBA" id="ARBA00029460"/>
    </source>
</evidence>
<dbReference type="PIRSF" id="PIRSF005578">
    <property type="entry name" value="TlyA"/>
    <property type="match status" value="1"/>
</dbReference>
<dbReference type="SUPFAM" id="SSF55174">
    <property type="entry name" value="Alpha-L RNA-binding motif"/>
    <property type="match status" value="1"/>
</dbReference>
<dbReference type="InterPro" id="IPR036986">
    <property type="entry name" value="S4_RNA-bd_sf"/>
</dbReference>
<accession>A0A7W0HK30</accession>
<dbReference type="InterPro" id="IPR004538">
    <property type="entry name" value="Hemolysin_A/TlyA"/>
</dbReference>
<reference evidence="5 6" key="1">
    <citation type="submission" date="2020-07" db="EMBL/GenBank/DDBJ databases">
        <title>Genomic Encyclopedia of Type Strains, Phase IV (KMG-IV): sequencing the most valuable type-strain genomes for metagenomic binning, comparative biology and taxonomic classification.</title>
        <authorList>
            <person name="Goeker M."/>
        </authorList>
    </citation>
    <scope>NUCLEOTIDE SEQUENCE [LARGE SCALE GENOMIC DNA]</scope>
    <source>
        <strain evidence="5 6">DSM 17721</strain>
    </source>
</reference>
<dbReference type="Proteomes" id="UP000525298">
    <property type="component" value="Unassembled WGS sequence"/>
</dbReference>
<dbReference type="Pfam" id="PF01479">
    <property type="entry name" value="S4"/>
    <property type="match status" value="1"/>
</dbReference>
<dbReference type="AlphaFoldDB" id="A0A7W0HK30"/>
<dbReference type="EC" id="2.1.1.227" evidence="5"/>
<dbReference type="SUPFAM" id="SSF53335">
    <property type="entry name" value="S-adenosyl-L-methionine-dependent methyltransferases"/>
    <property type="match status" value="1"/>
</dbReference>
<keyword evidence="5" id="KW-0808">Transferase</keyword>
<dbReference type="GO" id="GO:0008168">
    <property type="term" value="F:methyltransferase activity"/>
    <property type="evidence" value="ECO:0007669"/>
    <property type="project" value="UniProtKB-KW"/>
</dbReference>
<dbReference type="InterPro" id="IPR047048">
    <property type="entry name" value="TlyA"/>
</dbReference>
<keyword evidence="6" id="KW-1185">Reference proteome</keyword>
<dbReference type="CDD" id="cd00165">
    <property type="entry name" value="S4"/>
    <property type="match status" value="1"/>
</dbReference>
<dbReference type="Gene3D" id="3.40.50.150">
    <property type="entry name" value="Vaccinia Virus protein VP39"/>
    <property type="match status" value="1"/>
</dbReference>
<proteinExistence type="inferred from homology"/>
<dbReference type="InterPro" id="IPR002877">
    <property type="entry name" value="RNA_MeTrfase_FtsJ_dom"/>
</dbReference>
<dbReference type="EC" id="2.1.1.226" evidence="5"/>
<dbReference type="RefSeq" id="WP_181550318.1">
    <property type="nucleotide sequence ID" value="NZ_JACDUS010000002.1"/>
</dbReference>
<dbReference type="GO" id="GO:0003723">
    <property type="term" value="F:RNA binding"/>
    <property type="evidence" value="ECO:0007669"/>
    <property type="project" value="UniProtKB-KW"/>
</dbReference>
<evidence type="ECO:0000256" key="1">
    <source>
        <dbReference type="ARBA" id="ARBA00022884"/>
    </source>
</evidence>
<dbReference type="EMBL" id="JACDUS010000002">
    <property type="protein sequence ID" value="MBA2880656.1"/>
    <property type="molecule type" value="Genomic_DNA"/>
</dbReference>
<gene>
    <name evidence="5" type="ORF">HNR65_000974</name>
</gene>
<dbReference type="InterPro" id="IPR002942">
    <property type="entry name" value="S4_RNA-bd"/>
</dbReference>
<evidence type="ECO:0000313" key="5">
    <source>
        <dbReference type="EMBL" id="MBA2880656.1"/>
    </source>
</evidence>
<dbReference type="Pfam" id="PF01728">
    <property type="entry name" value="FtsJ"/>
    <property type="match status" value="1"/>
</dbReference>
<dbReference type="InterPro" id="IPR029063">
    <property type="entry name" value="SAM-dependent_MTases_sf"/>
</dbReference>
<organism evidence="5 6">
    <name type="scientific">Desulfosalsimonas propionicica</name>
    <dbReference type="NCBI Taxonomy" id="332175"/>
    <lineage>
        <taxon>Bacteria</taxon>
        <taxon>Pseudomonadati</taxon>
        <taxon>Thermodesulfobacteriota</taxon>
        <taxon>Desulfobacteria</taxon>
        <taxon>Desulfobacterales</taxon>
        <taxon>Desulfosalsimonadaceae</taxon>
        <taxon>Desulfosalsimonas</taxon>
    </lineage>
</organism>
<evidence type="ECO:0000313" key="6">
    <source>
        <dbReference type="Proteomes" id="UP000525298"/>
    </source>
</evidence>
<protein>
    <submittedName>
        <fullName evidence="5">23S rRNA (Cytidine1920-2'-O)/16S rRNA (Cytidine1409-2'-O)-methyltransferase</fullName>
        <ecNumber evidence="5">2.1.1.226</ecNumber>
        <ecNumber evidence="5">2.1.1.227</ecNumber>
    </submittedName>
</protein>
<dbReference type="SMART" id="SM00363">
    <property type="entry name" value="S4"/>
    <property type="match status" value="1"/>
</dbReference>
<dbReference type="PROSITE" id="PS50889">
    <property type="entry name" value="S4"/>
    <property type="match status" value="1"/>
</dbReference>
<dbReference type="PANTHER" id="PTHR32319">
    <property type="entry name" value="BACTERIAL HEMOLYSIN-LIKE PROTEIN"/>
    <property type="match status" value="1"/>
</dbReference>
<dbReference type="PANTHER" id="PTHR32319:SF0">
    <property type="entry name" value="BACTERIAL HEMOLYSIN-LIKE PROTEIN"/>
    <property type="match status" value="1"/>
</dbReference>
<evidence type="ECO:0000259" key="4">
    <source>
        <dbReference type="SMART" id="SM00363"/>
    </source>
</evidence>
<comment type="caution">
    <text evidence="5">The sequence shown here is derived from an EMBL/GenBank/DDBJ whole genome shotgun (WGS) entry which is preliminary data.</text>
</comment>
<keyword evidence="1 3" id="KW-0694">RNA-binding</keyword>
<dbReference type="NCBIfam" id="TIGR00478">
    <property type="entry name" value="tly"/>
    <property type="match status" value="1"/>
</dbReference>
<comment type="similarity">
    <text evidence="2">Belongs to the TlyA family.</text>
</comment>
<dbReference type="GO" id="GO:0032259">
    <property type="term" value="P:methylation"/>
    <property type="evidence" value="ECO:0007669"/>
    <property type="project" value="UniProtKB-KW"/>
</dbReference>
<feature type="domain" description="RNA-binding S4" evidence="4">
    <location>
        <begin position="9"/>
        <end position="74"/>
    </location>
</feature>
<dbReference type="Gene3D" id="3.10.290.10">
    <property type="entry name" value="RNA-binding S4 domain"/>
    <property type="match status" value="1"/>
</dbReference>
<evidence type="ECO:0000256" key="3">
    <source>
        <dbReference type="PROSITE-ProRule" id="PRU00182"/>
    </source>
</evidence>
<name>A0A7W0HK30_9BACT</name>
<keyword evidence="5" id="KW-0489">Methyltransferase</keyword>
<sequence>MKSPGSGKKRLDLLVVERGLAGSRQRAQALIMAGHILVNDHPVDKPGSLVAENAEIVSRASDLAYVSRGGLKLEHALTAFEINVTGFSCLDAGASTGGFTDCLLQHGAERVYAVDVGYGQLAWQLRQDPRVTVMERFNIRHATEKDLPAGLDLAVIDVSFISLKIVVPAVQPFIRSGGTILPLIKPQFEVGRGEVGKGGVVRDPALHNRVIEELSDFFKQCGLMPGAVTPSPIFGSRGNREFIQHLQMPARGE</sequence>